<reference evidence="2 3" key="1">
    <citation type="submission" date="2016-04" db="EMBL/GenBank/DDBJ databases">
        <title>Genome analyses suggest a sexual origin of heterokaryosis in a supposedly ancient asexual fungus.</title>
        <authorList>
            <person name="Ropars J."/>
            <person name="Sedzielewska K."/>
            <person name="Noel J."/>
            <person name="Charron P."/>
            <person name="Farinelli L."/>
            <person name="Marton T."/>
            <person name="Kruger M."/>
            <person name="Pelin A."/>
            <person name="Brachmann A."/>
            <person name="Corradi N."/>
        </authorList>
    </citation>
    <scope>NUCLEOTIDE SEQUENCE [LARGE SCALE GENOMIC DNA]</scope>
    <source>
        <strain evidence="2 3">C2</strain>
    </source>
</reference>
<evidence type="ECO:0000313" key="3">
    <source>
        <dbReference type="Proteomes" id="UP000233469"/>
    </source>
</evidence>
<evidence type="ECO:0000256" key="1">
    <source>
        <dbReference type="SAM" id="MobiDB-lite"/>
    </source>
</evidence>
<evidence type="ECO:0000313" key="2">
    <source>
        <dbReference type="EMBL" id="PKK67857.1"/>
    </source>
</evidence>
<sequence length="334" mass="38560">MEIHEKHKIPIHYKYFMSTIILTNKNALRMENDDRRTVFLDVSPSHKGDLEYFKKLSDAMKYPDAKKFLAKIYNPTNNPQDKDSVPEELSASLEPPAHVKEQDEPIDSFSDCYLSDKEPDQEEGPPTKESILEANDDYNVLDDMLSDSDSTTVDPVSKQQPESPAESSAKSESFTNPKFSMEFVVEPVSEKQPILEPDTKPEVDWDSEPKEGKDLWAKYQDESDEYNWNILAFEVEECPTIHAEDEYQYYLRKVVNYFKNWIKYNGNLSKGVSRKELADIIRAYKENRDAEIIPTPFGYKTMKIDQKDKEAINGLVDDFGDKDIDEACDMIDSI</sequence>
<dbReference type="AlphaFoldDB" id="A0A2N1N1V2"/>
<feature type="region of interest" description="Disordered" evidence="1">
    <location>
        <begin position="73"/>
        <end position="174"/>
    </location>
</feature>
<dbReference type="Proteomes" id="UP000233469">
    <property type="component" value="Unassembled WGS sequence"/>
</dbReference>
<dbReference type="VEuPathDB" id="FungiDB:RhiirA1_404247"/>
<accession>A0A2N1N1V2</accession>
<feature type="compositionally biased region" description="Low complexity" evidence="1">
    <location>
        <begin position="147"/>
        <end position="173"/>
    </location>
</feature>
<comment type="caution">
    <text evidence="2">The sequence shown here is derived from an EMBL/GenBank/DDBJ whole genome shotgun (WGS) entry which is preliminary data.</text>
</comment>
<proteinExistence type="predicted"/>
<reference evidence="2 3" key="2">
    <citation type="submission" date="2017-10" db="EMBL/GenBank/DDBJ databases">
        <title>Extensive intraspecific genome diversity in a model arbuscular mycorrhizal fungus.</title>
        <authorList>
            <person name="Chen E.C.H."/>
            <person name="Morin E."/>
            <person name="Baudet D."/>
            <person name="Noel J."/>
            <person name="Ndikumana S."/>
            <person name="Charron P."/>
            <person name="St-Onge C."/>
            <person name="Giorgi J."/>
            <person name="Grigoriev I.V."/>
            <person name="Roux C."/>
            <person name="Martin F.M."/>
            <person name="Corradi N."/>
        </authorList>
    </citation>
    <scope>NUCLEOTIDE SEQUENCE [LARGE SCALE GENOMIC DNA]</scope>
    <source>
        <strain evidence="2 3">C2</strain>
    </source>
</reference>
<gene>
    <name evidence="2" type="ORF">RhiirC2_782993</name>
</gene>
<feature type="compositionally biased region" description="Acidic residues" evidence="1">
    <location>
        <begin position="134"/>
        <end position="146"/>
    </location>
</feature>
<organism evidence="2 3">
    <name type="scientific">Rhizophagus irregularis</name>
    <dbReference type="NCBI Taxonomy" id="588596"/>
    <lineage>
        <taxon>Eukaryota</taxon>
        <taxon>Fungi</taxon>
        <taxon>Fungi incertae sedis</taxon>
        <taxon>Mucoromycota</taxon>
        <taxon>Glomeromycotina</taxon>
        <taxon>Glomeromycetes</taxon>
        <taxon>Glomerales</taxon>
        <taxon>Glomeraceae</taxon>
        <taxon>Rhizophagus</taxon>
    </lineage>
</organism>
<protein>
    <submittedName>
        <fullName evidence="2">Uncharacterized protein</fullName>
    </submittedName>
</protein>
<dbReference type="EMBL" id="LLXL01000908">
    <property type="protein sequence ID" value="PKK67857.1"/>
    <property type="molecule type" value="Genomic_DNA"/>
</dbReference>
<name>A0A2N1N1V2_9GLOM</name>